<dbReference type="AlphaFoldDB" id="A0A8A3PLB1"/>
<gene>
    <name evidence="2" type="ORF">DSL72_006876</name>
</gene>
<feature type="compositionally biased region" description="Basic and acidic residues" evidence="1">
    <location>
        <begin position="394"/>
        <end position="420"/>
    </location>
</feature>
<feature type="region of interest" description="Disordered" evidence="1">
    <location>
        <begin position="217"/>
        <end position="479"/>
    </location>
</feature>
<feature type="compositionally biased region" description="Basic and acidic residues" evidence="1">
    <location>
        <begin position="428"/>
        <end position="458"/>
    </location>
</feature>
<feature type="compositionally biased region" description="Basic residues" evidence="1">
    <location>
        <begin position="172"/>
        <end position="181"/>
    </location>
</feature>
<feature type="compositionally biased region" description="Polar residues" evidence="1">
    <location>
        <begin position="34"/>
        <end position="53"/>
    </location>
</feature>
<name>A0A8A3PLB1_9HELO</name>
<evidence type="ECO:0000313" key="2">
    <source>
        <dbReference type="EMBL" id="QSZ35754.1"/>
    </source>
</evidence>
<feature type="compositionally biased region" description="Basic residues" evidence="1">
    <location>
        <begin position="384"/>
        <end position="393"/>
    </location>
</feature>
<organism evidence="2 3">
    <name type="scientific">Monilinia vaccinii-corymbosi</name>
    <dbReference type="NCBI Taxonomy" id="61207"/>
    <lineage>
        <taxon>Eukaryota</taxon>
        <taxon>Fungi</taxon>
        <taxon>Dikarya</taxon>
        <taxon>Ascomycota</taxon>
        <taxon>Pezizomycotina</taxon>
        <taxon>Leotiomycetes</taxon>
        <taxon>Helotiales</taxon>
        <taxon>Sclerotiniaceae</taxon>
        <taxon>Monilinia</taxon>
    </lineage>
</organism>
<proteinExistence type="predicted"/>
<feature type="compositionally biased region" description="Polar residues" evidence="1">
    <location>
        <begin position="285"/>
        <end position="299"/>
    </location>
</feature>
<accession>A0A8A3PLB1</accession>
<evidence type="ECO:0000256" key="1">
    <source>
        <dbReference type="SAM" id="MobiDB-lite"/>
    </source>
</evidence>
<reference evidence="2" key="1">
    <citation type="submission" date="2020-10" db="EMBL/GenBank/DDBJ databases">
        <title>Genome Sequence of Monilinia vaccinii-corymbosi Sheds Light on Mummy Berry Disease Infection of Blueberry and Mating Type.</title>
        <authorList>
            <person name="Yow A.G."/>
            <person name="Zhang Y."/>
            <person name="Bansal K."/>
            <person name="Eacker S.M."/>
            <person name="Sullivan S."/>
            <person name="Liachko I."/>
            <person name="Cubeta M.A."/>
            <person name="Rollins J.A."/>
            <person name="Ashrafi H."/>
        </authorList>
    </citation>
    <scope>NUCLEOTIDE SEQUENCE</scope>
    <source>
        <strain evidence="2">RL-1</strain>
    </source>
</reference>
<dbReference type="OrthoDB" id="3536561at2759"/>
<protein>
    <submittedName>
        <fullName evidence="2">Uncharacterized protein</fullName>
    </submittedName>
</protein>
<feature type="compositionally biased region" description="Basic and acidic residues" evidence="1">
    <location>
        <begin position="371"/>
        <end position="383"/>
    </location>
</feature>
<dbReference type="Proteomes" id="UP000672032">
    <property type="component" value="Chromosome 6"/>
</dbReference>
<evidence type="ECO:0000313" key="3">
    <source>
        <dbReference type="Proteomes" id="UP000672032"/>
    </source>
</evidence>
<feature type="region of interest" description="Disordered" evidence="1">
    <location>
        <begin position="1"/>
        <end position="204"/>
    </location>
</feature>
<keyword evidence="3" id="KW-1185">Reference proteome</keyword>
<feature type="compositionally biased region" description="Basic and acidic residues" evidence="1">
    <location>
        <begin position="272"/>
        <end position="283"/>
    </location>
</feature>
<dbReference type="EMBL" id="CP063410">
    <property type="protein sequence ID" value="QSZ35754.1"/>
    <property type="molecule type" value="Genomic_DNA"/>
</dbReference>
<sequence>MSSRMWKFLSTTIGKLQSPRNSQQNDDSEESSSLRQTNSPSDTPTRHGSSKTAGGQLVDTDMSLVQDEPAPDTPLTRQSKSIKKKLEEAATPTTENNPQKEQEDVTAINLGIRDDGYTQNPKSTKKSPSDGSFAITPPRHGCNKGRRVAEAAQTAEPLAHNEPLVEAPSRATRGRGRPSRSKKAEAVASCETSPQVPHADSYGLGGENVEELVEPLTINEHPVDNPLSTHRTRGRGRYAKAAEPVAYKETPSIPHGERSDMEVDTIAAGNIEEVKDLSPRDENQAEPQTNSSTTQSRILSKTKEPANTPEPLVKTATVGSKRTRDILESSTGNEGPKTETETPTTVSTKRRKLAPKPEGMDIPPVGTTQAARDERRKYMDRERQRRCRQRKKERQQGEQAVEREVVSQAKDERKKAMARERVRRHRENQRQKRGPEIEAKMGDKQRLREEARQRDRELIASGGRKSATAPLENETSNTQ</sequence>
<feature type="compositionally biased region" description="Polar residues" evidence="1">
    <location>
        <begin position="1"/>
        <end position="20"/>
    </location>
</feature>
<feature type="compositionally biased region" description="Low complexity" evidence="1">
    <location>
        <begin position="331"/>
        <end position="347"/>
    </location>
</feature>